<sequence>MSAMWFFRFLAIGLLSGIPMIPLLHSPRGDGFEHLRLSAIMTLEFSWFLLVPISLVVGAWKTFSSSERPRPAPPGFVLGGITFAFGALVLHQAMAASRWLNGSPSGVGDPDGEYFMAAFAELSGVAIMIVGIVILIGRAVAIIDSREANTPPAFSSRPLTGRQL</sequence>
<reference evidence="2" key="1">
    <citation type="journal article" date="2014" name="Int. J. Syst. Evol. Microbiol.">
        <title>Complete genome sequence of Corynebacterium casei LMG S-19264T (=DSM 44701T), isolated from a smear-ripened cheese.</title>
        <authorList>
            <consortium name="US DOE Joint Genome Institute (JGI-PGF)"/>
            <person name="Walter F."/>
            <person name="Albersmeier A."/>
            <person name="Kalinowski J."/>
            <person name="Ruckert C."/>
        </authorList>
    </citation>
    <scope>NUCLEOTIDE SEQUENCE</scope>
    <source>
        <strain evidence="2">JCM 3093</strain>
    </source>
</reference>
<proteinExistence type="predicted"/>
<dbReference type="AlphaFoldDB" id="A0AA37BF83"/>
<dbReference type="EMBL" id="BMQD01000005">
    <property type="protein sequence ID" value="GGK62451.1"/>
    <property type="molecule type" value="Genomic_DNA"/>
</dbReference>
<gene>
    <name evidence="2" type="ORF">GCM10010126_22300</name>
</gene>
<dbReference type="Proteomes" id="UP000627984">
    <property type="component" value="Unassembled WGS sequence"/>
</dbReference>
<evidence type="ECO:0000313" key="2">
    <source>
        <dbReference type="EMBL" id="GGK62451.1"/>
    </source>
</evidence>
<feature type="transmembrane region" description="Helical" evidence="1">
    <location>
        <begin position="45"/>
        <end position="63"/>
    </location>
</feature>
<reference evidence="2" key="2">
    <citation type="submission" date="2022-09" db="EMBL/GenBank/DDBJ databases">
        <authorList>
            <person name="Sun Q."/>
            <person name="Ohkuma M."/>
        </authorList>
    </citation>
    <scope>NUCLEOTIDE SEQUENCE</scope>
    <source>
        <strain evidence="2">JCM 3093</strain>
    </source>
</reference>
<feature type="transmembrane region" description="Helical" evidence="1">
    <location>
        <begin position="5"/>
        <end position="25"/>
    </location>
</feature>
<name>A0AA37BF83_9ACTN</name>
<evidence type="ECO:0000313" key="3">
    <source>
        <dbReference type="Proteomes" id="UP000627984"/>
    </source>
</evidence>
<keyword evidence="1" id="KW-0812">Transmembrane</keyword>
<comment type="caution">
    <text evidence="2">The sequence shown here is derived from an EMBL/GenBank/DDBJ whole genome shotgun (WGS) entry which is preliminary data.</text>
</comment>
<keyword evidence="1" id="KW-0472">Membrane</keyword>
<protein>
    <submittedName>
        <fullName evidence="2">Uncharacterized protein</fullName>
    </submittedName>
</protein>
<accession>A0AA37BF83</accession>
<feature type="transmembrane region" description="Helical" evidence="1">
    <location>
        <begin position="114"/>
        <end position="136"/>
    </location>
</feature>
<keyword evidence="1" id="KW-1133">Transmembrane helix</keyword>
<feature type="transmembrane region" description="Helical" evidence="1">
    <location>
        <begin position="75"/>
        <end position="94"/>
    </location>
</feature>
<organism evidence="2 3">
    <name type="scientific">Planomonospora parontospora</name>
    <dbReference type="NCBI Taxonomy" id="58119"/>
    <lineage>
        <taxon>Bacteria</taxon>
        <taxon>Bacillati</taxon>
        <taxon>Actinomycetota</taxon>
        <taxon>Actinomycetes</taxon>
        <taxon>Streptosporangiales</taxon>
        <taxon>Streptosporangiaceae</taxon>
        <taxon>Planomonospora</taxon>
    </lineage>
</organism>
<evidence type="ECO:0000256" key="1">
    <source>
        <dbReference type="SAM" id="Phobius"/>
    </source>
</evidence>